<feature type="compositionally biased region" description="Polar residues" evidence="1">
    <location>
        <begin position="363"/>
        <end position="384"/>
    </location>
</feature>
<organism evidence="3 4">
    <name type="scientific">Euplotes crassus</name>
    <dbReference type="NCBI Taxonomy" id="5936"/>
    <lineage>
        <taxon>Eukaryota</taxon>
        <taxon>Sar</taxon>
        <taxon>Alveolata</taxon>
        <taxon>Ciliophora</taxon>
        <taxon>Intramacronucleata</taxon>
        <taxon>Spirotrichea</taxon>
        <taxon>Hypotrichia</taxon>
        <taxon>Euplotida</taxon>
        <taxon>Euplotidae</taxon>
        <taxon>Moneuplotes</taxon>
    </lineage>
</organism>
<dbReference type="SUPFAM" id="SSF54495">
    <property type="entry name" value="UBC-like"/>
    <property type="match status" value="1"/>
</dbReference>
<feature type="compositionally biased region" description="Basic and acidic residues" evidence="1">
    <location>
        <begin position="390"/>
        <end position="404"/>
    </location>
</feature>
<dbReference type="CDD" id="cd00195">
    <property type="entry name" value="UBCc_UEV"/>
    <property type="match status" value="1"/>
</dbReference>
<dbReference type="Gene3D" id="3.10.110.10">
    <property type="entry name" value="Ubiquitin Conjugating Enzyme"/>
    <property type="match status" value="1"/>
</dbReference>
<dbReference type="Proteomes" id="UP001295684">
    <property type="component" value="Unassembled WGS sequence"/>
</dbReference>
<evidence type="ECO:0000313" key="4">
    <source>
        <dbReference type="Proteomes" id="UP001295684"/>
    </source>
</evidence>
<evidence type="ECO:0000256" key="1">
    <source>
        <dbReference type="SAM" id="MobiDB-lite"/>
    </source>
</evidence>
<protein>
    <recommendedName>
        <fullName evidence="2">UBC core domain-containing protein</fullName>
    </recommendedName>
</protein>
<dbReference type="EMBL" id="CAMPGE010012515">
    <property type="protein sequence ID" value="CAI2371286.1"/>
    <property type="molecule type" value="Genomic_DNA"/>
</dbReference>
<dbReference type="AlphaFoldDB" id="A0AAD1UKY4"/>
<feature type="domain" description="UBC core" evidence="2">
    <location>
        <begin position="63"/>
        <end position="122"/>
    </location>
</feature>
<dbReference type="InterPro" id="IPR016135">
    <property type="entry name" value="UBQ-conjugating_enzyme/RWD"/>
</dbReference>
<keyword evidence="4" id="KW-1185">Reference proteome</keyword>
<dbReference type="Pfam" id="PF00179">
    <property type="entry name" value="UQ_con"/>
    <property type="match status" value="1"/>
</dbReference>
<evidence type="ECO:0000259" key="2">
    <source>
        <dbReference type="Pfam" id="PF00179"/>
    </source>
</evidence>
<accession>A0AAD1UKY4</accession>
<reference evidence="3" key="1">
    <citation type="submission" date="2023-07" db="EMBL/GenBank/DDBJ databases">
        <authorList>
            <consortium name="AG Swart"/>
            <person name="Singh M."/>
            <person name="Singh A."/>
            <person name="Seah K."/>
            <person name="Emmerich C."/>
        </authorList>
    </citation>
    <scope>NUCLEOTIDE SEQUENCE</scope>
    <source>
        <strain evidence="3">DP1</strain>
    </source>
</reference>
<sequence>MEANSVKIQNKRIAKEVRLLKKLPPEMLFGKIEKTYGVVVRIEIQSSLIKSELLNPDIEKLYFEILLTQRFPLQAPQVYCKTKIGYPTIDDKRDVLEEIIHKEWSNTMTIYETIQLIPQFVADLLLKMHQDDEIKSIGKWHLGQSYPIKEWGVGCFKVREETETLDGFQYHDRYIAVYENSFFLFEPDRKQKTMATLLTVATLCSLEKIVRNLDMPDYVTFIWRKMENQKDQWVLKVEIPNYVECINLIVKYLKLLEVSVQKKYMKKRKILASEVNDKAIKKTNESMLLQHVEEAEKAVDELINNKTVKNLMDSYQKAIEYYSALDNKCYEDFLNRMTNLFKREEIQKALSQPDEEEEKVEEASSQNFSPSLNDTQDSNSSDQALEQEGGQERQEAPGAEIPKE</sequence>
<evidence type="ECO:0000313" key="3">
    <source>
        <dbReference type="EMBL" id="CAI2371286.1"/>
    </source>
</evidence>
<comment type="caution">
    <text evidence="3">The sequence shown here is derived from an EMBL/GenBank/DDBJ whole genome shotgun (WGS) entry which is preliminary data.</text>
</comment>
<name>A0AAD1UKY4_EUPCR</name>
<feature type="region of interest" description="Disordered" evidence="1">
    <location>
        <begin position="349"/>
        <end position="404"/>
    </location>
</feature>
<gene>
    <name evidence="3" type="ORF">ECRASSUSDP1_LOCUS12606</name>
</gene>
<proteinExistence type="predicted"/>
<dbReference type="InterPro" id="IPR000608">
    <property type="entry name" value="UBC"/>
</dbReference>